<dbReference type="GO" id="GO:0005886">
    <property type="term" value="C:plasma membrane"/>
    <property type="evidence" value="ECO:0007669"/>
    <property type="project" value="UniProtKB-SubCell"/>
</dbReference>
<evidence type="ECO:0000256" key="5">
    <source>
        <dbReference type="ARBA" id="ARBA00023136"/>
    </source>
</evidence>
<feature type="transmembrane region" description="Helical" evidence="6">
    <location>
        <begin position="101"/>
        <end position="123"/>
    </location>
</feature>
<evidence type="ECO:0000256" key="2">
    <source>
        <dbReference type="ARBA" id="ARBA00022448"/>
    </source>
</evidence>
<keyword evidence="5 6" id="KW-0472">Membrane</keyword>
<feature type="transmembrane region" description="Helical" evidence="6">
    <location>
        <begin position="77"/>
        <end position="95"/>
    </location>
</feature>
<comment type="subcellular location">
    <subcellularLocation>
        <location evidence="1">Cell membrane</location>
        <topology evidence="1">Multi-pass membrane protein</topology>
    </subcellularLocation>
</comment>
<feature type="transmembrane region" description="Helical" evidence="6">
    <location>
        <begin position="45"/>
        <end position="65"/>
    </location>
</feature>
<feature type="transmembrane region" description="Helical" evidence="6">
    <location>
        <begin position="278"/>
        <end position="301"/>
    </location>
</feature>
<evidence type="ECO:0000313" key="8">
    <source>
        <dbReference type="EMBL" id="WCG22012.1"/>
    </source>
</evidence>
<protein>
    <submittedName>
        <fullName evidence="8">MFS transporter</fullName>
    </submittedName>
</protein>
<dbReference type="PANTHER" id="PTHR23504">
    <property type="entry name" value="MAJOR FACILITATOR SUPERFAMILY DOMAIN-CONTAINING PROTEIN 10"/>
    <property type="match status" value="1"/>
</dbReference>
<dbReference type="SUPFAM" id="SSF103473">
    <property type="entry name" value="MFS general substrate transporter"/>
    <property type="match status" value="1"/>
</dbReference>
<keyword evidence="4 6" id="KW-1133">Transmembrane helix</keyword>
<dbReference type="InterPro" id="IPR036259">
    <property type="entry name" value="MFS_trans_sf"/>
</dbReference>
<gene>
    <name evidence="8" type="ORF">PML95_06310</name>
</gene>
<keyword evidence="3 6" id="KW-0812">Transmembrane</keyword>
<dbReference type="PANTHER" id="PTHR23504:SF115">
    <property type="entry name" value="MULTIDRUG RESISTANCE PROTEIN 2"/>
    <property type="match status" value="1"/>
</dbReference>
<feature type="transmembrane region" description="Helical" evidence="6">
    <location>
        <begin position="307"/>
        <end position="325"/>
    </location>
</feature>
<organism evidence="8 9">
    <name type="scientific">Vagococcus lutrae</name>
    <dbReference type="NCBI Taxonomy" id="81947"/>
    <lineage>
        <taxon>Bacteria</taxon>
        <taxon>Bacillati</taxon>
        <taxon>Bacillota</taxon>
        <taxon>Bacilli</taxon>
        <taxon>Lactobacillales</taxon>
        <taxon>Enterococcaceae</taxon>
        <taxon>Vagococcus</taxon>
    </lineage>
</organism>
<dbReference type="AlphaFoldDB" id="A0AAF0BGJ5"/>
<feature type="domain" description="Major facilitator superfamily (MFS) profile" evidence="7">
    <location>
        <begin position="11"/>
        <end position="388"/>
    </location>
</feature>
<feature type="transmembrane region" description="Helical" evidence="6">
    <location>
        <begin position="164"/>
        <end position="184"/>
    </location>
</feature>
<name>A0AAF0BGJ5_9ENTE</name>
<feature type="transmembrane region" description="Helical" evidence="6">
    <location>
        <begin position="135"/>
        <end position="158"/>
    </location>
</feature>
<evidence type="ECO:0000256" key="3">
    <source>
        <dbReference type="ARBA" id="ARBA00022692"/>
    </source>
</evidence>
<dbReference type="EMBL" id="CP116507">
    <property type="protein sequence ID" value="WCG22012.1"/>
    <property type="molecule type" value="Genomic_DNA"/>
</dbReference>
<feature type="transmembrane region" description="Helical" evidence="6">
    <location>
        <begin position="205"/>
        <end position="227"/>
    </location>
</feature>
<evidence type="ECO:0000256" key="4">
    <source>
        <dbReference type="ARBA" id="ARBA00022989"/>
    </source>
</evidence>
<dbReference type="Proteomes" id="UP001179600">
    <property type="component" value="Chromosome"/>
</dbReference>
<proteinExistence type="predicted"/>
<keyword evidence="2" id="KW-0813">Transport</keyword>
<feature type="transmembrane region" description="Helical" evidence="6">
    <location>
        <begin position="337"/>
        <end position="358"/>
    </location>
</feature>
<evidence type="ECO:0000256" key="1">
    <source>
        <dbReference type="ARBA" id="ARBA00004651"/>
    </source>
</evidence>
<dbReference type="CDD" id="cd17325">
    <property type="entry name" value="MFS_MdtG_SLC18_like"/>
    <property type="match status" value="1"/>
</dbReference>
<evidence type="ECO:0000256" key="6">
    <source>
        <dbReference type="SAM" id="Phobius"/>
    </source>
</evidence>
<reference evidence="8" key="1">
    <citation type="submission" date="2023-01" db="EMBL/GenBank/DDBJ databases">
        <title>Oxazolidinone resistance genes in florfenicol resistant enterococci from beef cattle and veal calves at slaughter.</title>
        <authorList>
            <person name="Biggel M."/>
        </authorList>
    </citation>
    <scope>NUCLEOTIDE SEQUENCE</scope>
    <source>
        <strain evidence="8">K204-1</strain>
    </source>
</reference>
<dbReference type="InterPro" id="IPR020846">
    <property type="entry name" value="MFS_dom"/>
</dbReference>
<evidence type="ECO:0000313" key="9">
    <source>
        <dbReference type="Proteomes" id="UP001179600"/>
    </source>
</evidence>
<dbReference type="Gene3D" id="1.20.1250.20">
    <property type="entry name" value="MFS general substrate transporter like domains"/>
    <property type="match status" value="1"/>
</dbReference>
<evidence type="ECO:0000259" key="7">
    <source>
        <dbReference type="PROSITE" id="PS50850"/>
    </source>
</evidence>
<feature type="transmembrane region" description="Helical" evidence="6">
    <location>
        <begin position="12"/>
        <end position="33"/>
    </location>
</feature>
<dbReference type="PRINTS" id="PR01035">
    <property type="entry name" value="TCRTETA"/>
</dbReference>
<feature type="transmembrane region" description="Helical" evidence="6">
    <location>
        <begin position="364"/>
        <end position="383"/>
    </location>
</feature>
<dbReference type="RefSeq" id="WP_272163073.1">
    <property type="nucleotide sequence ID" value="NZ_CP116507.1"/>
</dbReference>
<feature type="transmembrane region" description="Helical" evidence="6">
    <location>
        <begin position="247"/>
        <end position="266"/>
    </location>
</feature>
<sequence length="390" mass="41997">MNNNEVSHKRMILIVIANLFVVFLGIGLVIPVMPAMKKLMGLSGSTMGLLVAIFAIAQLICSPIAGRLSDKHGRKKMIAIGMLLFAISEVIFGLAEDVSILYFSRALGGVSAALIMPSVMAFVADMTSIEERPKAMGWVSGAISGGFIIGPGIGGFLGNISVRLPFYSAGALGFLGFLLAVFLLKEPVKEHHHNSQQPAPSLLQTLFDPVLFFPFIIILINAFGLAAFESMYGIYVDLNFGFTMNDIAMVVTGSGVLALIAQVVFFDQLVQRFGEIGLIRLCLILSVLFVVAIVITTNYWVVVGATFVIFLAFDLLRPAITTFLSKNAGNHQGAVSGLNSALTSVGNIVGPLLSGTLIDLNPHYPYYTVVFILSITLVLTLFWKKEKTRG</sequence>
<accession>A0AAF0BGJ5</accession>
<dbReference type="InterPro" id="IPR001958">
    <property type="entry name" value="Tet-R_TetA/multi-R_MdtG-like"/>
</dbReference>
<dbReference type="InterPro" id="IPR011701">
    <property type="entry name" value="MFS"/>
</dbReference>
<dbReference type="Pfam" id="PF07690">
    <property type="entry name" value="MFS_1"/>
    <property type="match status" value="1"/>
</dbReference>
<dbReference type="GO" id="GO:0022857">
    <property type="term" value="F:transmembrane transporter activity"/>
    <property type="evidence" value="ECO:0007669"/>
    <property type="project" value="InterPro"/>
</dbReference>
<dbReference type="PROSITE" id="PS50850">
    <property type="entry name" value="MFS"/>
    <property type="match status" value="1"/>
</dbReference>